<sequence length="180" mass="19684">MKNIVVITGSPRKGGNSDKMANAFIKGAASQGHKLAKIAAADMNIHGCHACDACYSTEKPCIFHDDFNQIAGAILEADVIVLATPMYWFSFSAQIKALIDRWYSLNRSQEGLKGRKECVLLACGADDREHFEGLERTYEIMAEYLQWKDAGRVIAPGVSAVGDIENTDALEMAEALGRKI</sequence>
<keyword evidence="2" id="KW-0288">FMN</keyword>
<protein>
    <submittedName>
        <fullName evidence="4">Flavodoxin</fullName>
    </submittedName>
</protein>
<dbReference type="Pfam" id="PF02525">
    <property type="entry name" value="Flavodoxin_2"/>
    <property type="match status" value="1"/>
</dbReference>
<evidence type="ECO:0000256" key="1">
    <source>
        <dbReference type="ARBA" id="ARBA00022630"/>
    </source>
</evidence>
<keyword evidence="1" id="KW-0285">Flavoprotein</keyword>
<feature type="domain" description="Flavodoxin-like fold" evidence="3">
    <location>
        <begin position="2"/>
        <end position="175"/>
    </location>
</feature>
<evidence type="ECO:0000313" key="5">
    <source>
        <dbReference type="Proteomes" id="UP001305815"/>
    </source>
</evidence>
<dbReference type="InterPro" id="IPR003680">
    <property type="entry name" value="Flavodoxin_fold"/>
</dbReference>
<dbReference type="Gene3D" id="3.40.50.360">
    <property type="match status" value="1"/>
</dbReference>
<evidence type="ECO:0000256" key="2">
    <source>
        <dbReference type="ARBA" id="ARBA00022643"/>
    </source>
</evidence>
<accession>A0ABM8I316</accession>
<proteinExistence type="predicted"/>
<dbReference type="SUPFAM" id="SSF52218">
    <property type="entry name" value="Flavoproteins"/>
    <property type="match status" value="1"/>
</dbReference>
<dbReference type="PANTHER" id="PTHR43278">
    <property type="entry name" value="NAD(P)H-DEPENDENT FMN-CONTAINING OXIDOREDUCTASE YWQN-RELATED"/>
    <property type="match status" value="1"/>
</dbReference>
<dbReference type="InterPro" id="IPR051796">
    <property type="entry name" value="ISF_SsuE-like"/>
</dbReference>
<evidence type="ECO:0000313" key="4">
    <source>
        <dbReference type="EMBL" id="BDZ77382.1"/>
    </source>
</evidence>
<evidence type="ECO:0000259" key="3">
    <source>
        <dbReference type="Pfam" id="PF02525"/>
    </source>
</evidence>
<reference evidence="5" key="1">
    <citation type="journal article" date="2023" name="Int. J. Syst. Evol. Microbiol.">
        <title>Claveliimonas bilis gen. nov., sp. nov., deoxycholic acid-producing bacteria isolated from human faeces, and reclassification of Sellimonas monacensis Zenner et al. 2021 as Claveliimonas monacensis comb. nov.</title>
        <authorList>
            <person name="Hisatomi A."/>
            <person name="Kastawa N.W.E.P.G."/>
            <person name="Song I."/>
            <person name="Ohkuma M."/>
            <person name="Fukiya S."/>
            <person name="Sakamoto M."/>
        </authorList>
    </citation>
    <scope>NUCLEOTIDE SEQUENCE [LARGE SCALE GENOMIC DNA]</scope>
    <source>
        <strain evidence="5">12BBH14</strain>
    </source>
</reference>
<gene>
    <name evidence="4" type="ORF">Lac1_15650</name>
</gene>
<dbReference type="EMBL" id="AP027742">
    <property type="protein sequence ID" value="BDZ77382.1"/>
    <property type="molecule type" value="Genomic_DNA"/>
</dbReference>
<dbReference type="PANTHER" id="PTHR43278:SF4">
    <property type="entry name" value="NAD(P)H-DEPENDENT FMN-CONTAINING OXIDOREDUCTASE YWQN-RELATED"/>
    <property type="match status" value="1"/>
</dbReference>
<dbReference type="InterPro" id="IPR029039">
    <property type="entry name" value="Flavoprotein-like_sf"/>
</dbReference>
<organism evidence="4 5">
    <name type="scientific">Claveliimonas bilis</name>
    <dbReference type="NCBI Taxonomy" id="3028070"/>
    <lineage>
        <taxon>Bacteria</taxon>
        <taxon>Bacillati</taxon>
        <taxon>Bacillota</taxon>
        <taxon>Clostridia</taxon>
        <taxon>Lachnospirales</taxon>
        <taxon>Lachnospiraceae</taxon>
        <taxon>Claveliimonas</taxon>
    </lineage>
</organism>
<dbReference type="RefSeq" id="WP_230106317.1">
    <property type="nucleotide sequence ID" value="NZ_AP024845.1"/>
</dbReference>
<keyword evidence="5" id="KW-1185">Reference proteome</keyword>
<name>A0ABM8I316_9FIRM</name>
<dbReference type="Proteomes" id="UP001305815">
    <property type="component" value="Chromosome"/>
</dbReference>